<dbReference type="NCBIfam" id="TIGR02608">
    <property type="entry name" value="delta_60_rpt"/>
    <property type="match status" value="7"/>
</dbReference>
<evidence type="ECO:0000313" key="2">
    <source>
        <dbReference type="EMBL" id="GAA4350999.1"/>
    </source>
</evidence>
<dbReference type="InterPro" id="IPR013431">
    <property type="entry name" value="Delta_60_rpt"/>
</dbReference>
<dbReference type="SUPFAM" id="SSF63829">
    <property type="entry name" value="Calcium-dependent phosphotriesterase"/>
    <property type="match status" value="1"/>
</dbReference>
<name>A0ABP8I4M2_9BACT</name>
<comment type="caution">
    <text evidence="2">The sequence shown here is derived from an EMBL/GenBank/DDBJ whole genome shotgun (WGS) entry which is preliminary data.</text>
</comment>
<dbReference type="NCBIfam" id="TIGR04183">
    <property type="entry name" value="Por_Secre_tail"/>
    <property type="match status" value="1"/>
</dbReference>
<dbReference type="InterPro" id="IPR026444">
    <property type="entry name" value="Secre_tail"/>
</dbReference>
<protein>
    <recommendedName>
        <fullName evidence="1">Secretion system C-terminal sorting domain-containing protein</fullName>
    </recommendedName>
</protein>
<dbReference type="Proteomes" id="UP001501153">
    <property type="component" value="Unassembled WGS sequence"/>
</dbReference>
<keyword evidence="3" id="KW-1185">Reference proteome</keyword>
<sequence>MPGAASLAQVLDPAFHIPEIYGAASISDAAQMPNGQFVVAGRFTRTNGQPGKGLARFDAAGVEDPGFRQSLSGARIVAEQLQPLANGQLLVVGDYLAGSVQRQFVFRLNADGSLDPSFNLVLPAAGTFPQVRQAIAQPDGQVLILGVYLRSNNHDFELFRVQSDGSPDPSFNVSLSSSSVVKMLLQPDGKIVLAGGISNVNGVFHGSGVVRLTSSGSTDAGFQSGLSVAANNNTTPYITSLALDANGALLVGGRFAAQQPVLRLLPTGALDPGLSTVASLPGRTGQQVAVLSNGQIMALLVPHTSAGGLLPFTSQLVKLQADGSVDATFQQGSGPNGFLYGVRPLAGGSFLTWGAISNFAGQRRTVALVQNGGGLDAGFAPLLQRPASVSKVVRQADGKLLIAGRFNSIDGHLTDYLARLLPSGQLDRTFAWRQSTNADWYPSALAVQADGRVLVAASGAVNPFRLNTDGTADAGFAPMLAPGSNGTGGITLLTALANGQILVGGRFADAAGKPNLTRLNADGSVEATFAPAANQPVVVSGMVEASGNIIAVVSSGGSNPYQNRIARLLPNGVPDPSFTYVNTAGNGPDHYGPHVIAPGAAAGGYVAGGIFTDTRVMAAITATGGAVPGFASPFLPIITPTNLESGINALAVQSDGRIVVGGYMRQGSQAGTPSNLLARLEANGQLDATFNANTLSTGPGSAALPGYNELSQVNDVLVQPDGAIVAGGYFLEAAGQPVTGLVRFLARGALGGKQGNSSQAGLHVWPNPAHGVLHLRLEAKAQPQRVTLFDAVGKAVLAQPATTDELTLSTATLAPGLYVLRVDYAGGPVTRRVAIE</sequence>
<evidence type="ECO:0000259" key="1">
    <source>
        <dbReference type="Pfam" id="PF18962"/>
    </source>
</evidence>
<evidence type="ECO:0000313" key="3">
    <source>
        <dbReference type="Proteomes" id="UP001501153"/>
    </source>
</evidence>
<dbReference type="SUPFAM" id="SSF101898">
    <property type="entry name" value="NHL repeat"/>
    <property type="match status" value="1"/>
</dbReference>
<dbReference type="Pfam" id="PF17164">
    <property type="entry name" value="DUF5122"/>
    <property type="match status" value="9"/>
</dbReference>
<reference evidence="3" key="1">
    <citation type="journal article" date="2019" name="Int. J. Syst. Evol. Microbiol.">
        <title>The Global Catalogue of Microorganisms (GCM) 10K type strain sequencing project: providing services to taxonomists for standard genome sequencing and annotation.</title>
        <authorList>
            <consortium name="The Broad Institute Genomics Platform"/>
            <consortium name="The Broad Institute Genome Sequencing Center for Infectious Disease"/>
            <person name="Wu L."/>
            <person name="Ma J."/>
        </authorList>
    </citation>
    <scope>NUCLEOTIDE SEQUENCE [LARGE SCALE GENOMIC DNA]</scope>
    <source>
        <strain evidence="3">JCM 17923</strain>
    </source>
</reference>
<dbReference type="Pfam" id="PF18962">
    <property type="entry name" value="Por_Secre_tail"/>
    <property type="match status" value="1"/>
</dbReference>
<gene>
    <name evidence="2" type="ORF">GCM10023185_09300</name>
</gene>
<dbReference type="Gene3D" id="2.80.10.50">
    <property type="match status" value="5"/>
</dbReference>
<organism evidence="2 3">
    <name type="scientific">Hymenobacter saemangeumensis</name>
    <dbReference type="NCBI Taxonomy" id="1084522"/>
    <lineage>
        <taxon>Bacteria</taxon>
        <taxon>Pseudomonadati</taxon>
        <taxon>Bacteroidota</taxon>
        <taxon>Cytophagia</taxon>
        <taxon>Cytophagales</taxon>
        <taxon>Hymenobacteraceae</taxon>
        <taxon>Hymenobacter</taxon>
    </lineage>
</organism>
<dbReference type="RefSeq" id="WP_345234299.1">
    <property type="nucleotide sequence ID" value="NZ_BAABGZ010000013.1"/>
</dbReference>
<accession>A0ABP8I4M2</accession>
<feature type="domain" description="Secretion system C-terminal sorting" evidence="1">
    <location>
        <begin position="764"/>
        <end position="834"/>
    </location>
</feature>
<proteinExistence type="predicted"/>
<dbReference type="EMBL" id="BAABGZ010000013">
    <property type="protein sequence ID" value="GAA4350999.1"/>
    <property type="molecule type" value="Genomic_DNA"/>
</dbReference>